<evidence type="ECO:0000259" key="3">
    <source>
        <dbReference type="Pfam" id="PF05547"/>
    </source>
</evidence>
<feature type="domain" description="Cleaved adhesin" evidence="4">
    <location>
        <begin position="651"/>
        <end position="740"/>
    </location>
</feature>
<accession>A0A926F846</accession>
<dbReference type="InterPro" id="IPR011628">
    <property type="entry name" value="Cleaved_adhesin"/>
</dbReference>
<dbReference type="PANTHER" id="PTHR41775:SF1">
    <property type="entry name" value="PEPTIDASE M6-LIKE DOMAIN-CONTAINING PROTEIN"/>
    <property type="match status" value="1"/>
</dbReference>
<dbReference type="SUPFAM" id="SSF49265">
    <property type="entry name" value="Fibronectin type III"/>
    <property type="match status" value="1"/>
</dbReference>
<keyword evidence="6" id="KW-0378">Hydrolase</keyword>
<dbReference type="InterPro" id="IPR036116">
    <property type="entry name" value="FN3_sf"/>
</dbReference>
<dbReference type="InterPro" id="IPR024079">
    <property type="entry name" value="MetalloPept_cat_dom_sf"/>
</dbReference>
<dbReference type="PANTHER" id="PTHR41775">
    <property type="entry name" value="SECRETED PROTEIN-RELATED"/>
    <property type="match status" value="1"/>
</dbReference>
<feature type="compositionally biased region" description="Polar residues" evidence="1">
    <location>
        <begin position="498"/>
        <end position="507"/>
    </location>
</feature>
<dbReference type="GO" id="GO:0006508">
    <property type="term" value="P:proteolysis"/>
    <property type="evidence" value="ECO:0007669"/>
    <property type="project" value="InterPro"/>
</dbReference>
<dbReference type="InterPro" id="IPR008757">
    <property type="entry name" value="Peptidase_M6-like_domain"/>
</dbReference>
<evidence type="ECO:0000259" key="4">
    <source>
        <dbReference type="Pfam" id="PF07675"/>
    </source>
</evidence>
<dbReference type="SUPFAM" id="SSF55486">
    <property type="entry name" value="Metalloproteases ('zincins'), catalytic domain"/>
    <property type="match status" value="1"/>
</dbReference>
<dbReference type="GO" id="GO:0008237">
    <property type="term" value="F:metallopeptidase activity"/>
    <property type="evidence" value="ECO:0007669"/>
    <property type="project" value="UniProtKB-KW"/>
</dbReference>
<feature type="signal peptide" evidence="2">
    <location>
        <begin position="1"/>
        <end position="24"/>
    </location>
</feature>
<dbReference type="NCBIfam" id="NF038128">
    <property type="entry name" value="choice_anch_J"/>
    <property type="match status" value="1"/>
</dbReference>
<name>A0A926F846_9BACT</name>
<dbReference type="Proteomes" id="UP000651085">
    <property type="component" value="Unassembled WGS sequence"/>
</dbReference>
<evidence type="ECO:0000313" key="7">
    <source>
        <dbReference type="Proteomes" id="UP000651085"/>
    </source>
</evidence>
<keyword evidence="2" id="KW-0732">Signal</keyword>
<evidence type="ECO:0000313" key="6">
    <source>
        <dbReference type="EMBL" id="MBC8593659.1"/>
    </source>
</evidence>
<gene>
    <name evidence="5" type="ORF">H8744_08245</name>
    <name evidence="6" type="ORF">H8744_10470</name>
</gene>
<keyword evidence="6" id="KW-0645">Protease</keyword>
<dbReference type="Pfam" id="PF07675">
    <property type="entry name" value="Cleaved_Adhesin"/>
    <property type="match status" value="1"/>
</dbReference>
<keyword evidence="7" id="KW-1185">Reference proteome</keyword>
<dbReference type="Gene3D" id="3.40.390.10">
    <property type="entry name" value="Collagenase (Catalytic Domain)"/>
    <property type="match status" value="1"/>
</dbReference>
<dbReference type="EMBL" id="JACRTF010000001">
    <property type="protein sequence ID" value="MBC8593241.1"/>
    <property type="molecule type" value="Genomic_DNA"/>
</dbReference>
<comment type="caution">
    <text evidence="6">The sequence shown here is derived from an EMBL/GenBank/DDBJ whole genome shotgun (WGS) entry which is preliminary data.</text>
</comment>
<sequence>MRKNKYFFILLLCFLLCQAQNAFAIKANPRPVTIEQPDGTILTVRLYGDENFHYVTTIDGYLISRDRDGYFKYIDTGKAGNLRTISKQIVHNFDKRESGETHFVNTLTPLVKLKDALLQSPRGSRKAPAQILGKDIINPVLRTRAGEAAESQYLVILVNFKDKAFSFESTDFDKWLNEKNYSVDGGTGSVKDYYRDNSMGKFIPNFSVVGPYTLEHEQIYYAGNDKETGEDVNPRGMVVEACQMAKADNPNMDFSKYDNDKDGYMDNVYVIYAGYSEASTGNGDDMWPHSWTLRDEAVIIDGITINNYSCSAELVGASGTKMDGIGTFTHEFGHILGLKDMYDTDEYLNGYGIDPGDYSLYASGSYNNDSRTPPCLMAFERMQMGWCEPVELNAPEDVALSSIADNVARYINAQPGRAEGTGHEWFILENRQNKGWDTYLPAHGLLIYHYDYTQEMVEKYWSVNGPNNNATHRCMYIKAADGIDDTNTRNGDTYPGRSGNTEFTDTSVPNALNWKGEKTNTPITNILEKEGIVYFQVKGGVENWAVIRTEVPEDIRDTSVKVTATLKNKTQDITEMGFCWALKEEPTIQGTHQRVEVADQINYTITGLQPGSIYNVRAYMLQADGTVVYGAAIPFTTECKVAVAPYIGDFTSWTNGEPDCWKVIDNNGDGTTWIFDESSGGIVYQFDYWNNADDWLISTRMLVPENGSLYFMRGVTESTTLEKLDVYISTHSRELKDFHLLKHFSFADRFGEMVPEEIDLSEYVGKEVYIAFVCRSEKLQNNLWLWQIYLTSRLGTPTITKFEKAGEGTLNVEWTSVSDAKKYFLEFSEVTDEVYTTSVFVPITYFTRLEGQVEANTGSLNFTGSGIAETRNFADGITNCLFIITSSGPTGTTVFNVEGTLDGTTWEQIGPTQRISEFNSEGIEMILTDYMKGKKYLKVRFNCQYGGRNIRLKYLTLEYNDGKVWNQLAAGAVNGTSIPIEETTPGEFTAGKTYVVQVYAGDGMLFYGGSDPVYLTTSTGIEDAMHESDVRFTTNGSVIYAKGLNAGDRIICTTTSGLILYDAVANGTEQSFPVNGYEGIVMIRLIKQEGSSTTKLIIK</sequence>
<evidence type="ECO:0000256" key="2">
    <source>
        <dbReference type="SAM" id="SignalP"/>
    </source>
</evidence>
<organism evidence="6 7">
    <name type="scientific">Jilunia laotingensis</name>
    <dbReference type="NCBI Taxonomy" id="2763675"/>
    <lineage>
        <taxon>Bacteria</taxon>
        <taxon>Pseudomonadati</taxon>
        <taxon>Bacteroidota</taxon>
        <taxon>Bacteroidia</taxon>
        <taxon>Bacteroidales</taxon>
        <taxon>Bacteroidaceae</taxon>
        <taxon>Jilunia</taxon>
    </lineage>
</organism>
<feature type="chain" id="PRO_5040710645" evidence="2">
    <location>
        <begin position="25"/>
        <end position="1099"/>
    </location>
</feature>
<reference evidence="6" key="1">
    <citation type="submission" date="2020-08" db="EMBL/GenBank/DDBJ databases">
        <title>Genome public.</title>
        <authorList>
            <person name="Liu C."/>
            <person name="Sun Q."/>
        </authorList>
    </citation>
    <scope>NUCLEOTIDE SEQUENCE</scope>
    <source>
        <strain evidence="6">N12</strain>
    </source>
</reference>
<feature type="region of interest" description="Disordered" evidence="1">
    <location>
        <begin position="487"/>
        <end position="507"/>
    </location>
</feature>
<dbReference type="EMBL" id="JACRTF010000001">
    <property type="protein sequence ID" value="MBC8593659.1"/>
    <property type="molecule type" value="Genomic_DNA"/>
</dbReference>
<dbReference type="Pfam" id="PF05547">
    <property type="entry name" value="Peptidase_M6"/>
    <property type="match status" value="1"/>
</dbReference>
<keyword evidence="6" id="KW-0482">Metalloprotease</keyword>
<dbReference type="AlphaFoldDB" id="A0A926F846"/>
<protein>
    <submittedName>
        <fullName evidence="6">M6 family metalloprotease domain-containing protein</fullName>
    </submittedName>
</protein>
<proteinExistence type="predicted"/>
<feature type="domain" description="Peptidase M6-like" evidence="3">
    <location>
        <begin position="177"/>
        <end position="371"/>
    </location>
</feature>
<evidence type="ECO:0000313" key="5">
    <source>
        <dbReference type="EMBL" id="MBC8593241.1"/>
    </source>
</evidence>
<dbReference type="NCBIfam" id="TIGR03296">
    <property type="entry name" value="M6dom_TIGR03296"/>
    <property type="match status" value="1"/>
</dbReference>
<dbReference type="RefSeq" id="WP_262434385.1">
    <property type="nucleotide sequence ID" value="NZ_JACRTF010000001.1"/>
</dbReference>
<evidence type="ECO:0000256" key="1">
    <source>
        <dbReference type="SAM" id="MobiDB-lite"/>
    </source>
</evidence>
<dbReference type="Gene3D" id="2.60.120.200">
    <property type="match status" value="1"/>
</dbReference>